<keyword evidence="3" id="KW-1185">Reference proteome</keyword>
<sequence length="159" mass="17539">MKRAAVVMAGAVWLGLAAPAGAVQSPEWLVGEIYASIGKPAAEAHYWLSRMMAPARRQDYFTAELVEVLQDTDHDEWCLEGIGAVDGNSFDPDEIHRTLVIEGEPLGEGYRVDACFMNHGMPNHRRFEFVSTPAGWRIADLLVPAEGGGARWRLSEVRC</sequence>
<dbReference type="Proteomes" id="UP001252270">
    <property type="component" value="Unassembled WGS sequence"/>
</dbReference>
<dbReference type="RefSeq" id="WP_309637016.1">
    <property type="nucleotide sequence ID" value="NZ_JARWAL010000009.1"/>
</dbReference>
<evidence type="ECO:0000256" key="1">
    <source>
        <dbReference type="SAM" id="SignalP"/>
    </source>
</evidence>
<proteinExistence type="predicted"/>
<keyword evidence="1" id="KW-0732">Signal</keyword>
<gene>
    <name evidence="2" type="ORF">QC820_11325</name>
</gene>
<feature type="chain" id="PRO_5045174094" description="DUF3828 domain-containing protein" evidence="1">
    <location>
        <begin position="23"/>
        <end position="159"/>
    </location>
</feature>
<evidence type="ECO:0008006" key="4">
    <source>
        <dbReference type="Google" id="ProtNLM"/>
    </source>
</evidence>
<feature type="signal peptide" evidence="1">
    <location>
        <begin position="1"/>
        <end position="22"/>
    </location>
</feature>
<dbReference type="EMBL" id="JARWAL010000009">
    <property type="protein sequence ID" value="MDR5893402.1"/>
    <property type="molecule type" value="Genomic_DNA"/>
</dbReference>
<comment type="caution">
    <text evidence="2">The sequence shown here is derived from an EMBL/GenBank/DDBJ whole genome shotgun (WGS) entry which is preliminary data.</text>
</comment>
<name>A0ABU1GPC6_9GAMM</name>
<reference evidence="2 3" key="1">
    <citation type="submission" date="2023-04" db="EMBL/GenBank/DDBJ databases">
        <title>A long-awaited taxogenomic arrangement of the family Halomonadaceae.</title>
        <authorList>
            <person name="De La Haba R."/>
            <person name="Chuvochina M."/>
            <person name="Wittouck S."/>
            <person name="Arahal D.R."/>
            <person name="Sanchez-Porro C."/>
            <person name="Hugenholtz P."/>
            <person name="Ventosa A."/>
        </authorList>
    </citation>
    <scope>NUCLEOTIDE SEQUENCE [LARGE SCALE GENOMIC DNA]</scope>
    <source>
        <strain evidence="2 3">DSM 17332</strain>
    </source>
</reference>
<protein>
    <recommendedName>
        <fullName evidence="4">DUF3828 domain-containing protein</fullName>
    </recommendedName>
</protein>
<accession>A0ABU1GPC6</accession>
<organism evidence="2 3">
    <name type="scientific">Halomonas mongoliensis</name>
    <dbReference type="NCBI Taxonomy" id="321265"/>
    <lineage>
        <taxon>Bacteria</taxon>
        <taxon>Pseudomonadati</taxon>
        <taxon>Pseudomonadota</taxon>
        <taxon>Gammaproteobacteria</taxon>
        <taxon>Oceanospirillales</taxon>
        <taxon>Halomonadaceae</taxon>
        <taxon>Halomonas</taxon>
    </lineage>
</organism>
<evidence type="ECO:0000313" key="3">
    <source>
        <dbReference type="Proteomes" id="UP001252270"/>
    </source>
</evidence>
<evidence type="ECO:0000313" key="2">
    <source>
        <dbReference type="EMBL" id="MDR5893402.1"/>
    </source>
</evidence>